<reference evidence="2 3" key="1">
    <citation type="submission" date="2015-08" db="EMBL/GenBank/DDBJ databases">
        <authorList>
            <person name="Babu N.S."/>
            <person name="Beckwith C.J."/>
            <person name="Beseler K.G."/>
            <person name="Brison A."/>
            <person name="Carone J.V."/>
            <person name="Caskin T.P."/>
            <person name="Diamond M."/>
            <person name="Durham M.E."/>
            <person name="Foxe J.M."/>
            <person name="Go M."/>
            <person name="Henderson B.A."/>
            <person name="Jones I.B."/>
            <person name="McGettigan J.A."/>
            <person name="Micheletti S.J."/>
            <person name="Nasrallah M.E."/>
            <person name="Ortiz D."/>
            <person name="Piller C.R."/>
            <person name="Privatt S.R."/>
            <person name="Schneider S.L."/>
            <person name="Sharp S."/>
            <person name="Smith T.C."/>
            <person name="Stanton J.D."/>
            <person name="Ullery H.E."/>
            <person name="Wilson R.J."/>
            <person name="Serrano M.G."/>
            <person name="Buck G."/>
            <person name="Lee V."/>
            <person name="Wang Y."/>
            <person name="Carvalho R."/>
            <person name="Voegtly L."/>
            <person name="Shi R."/>
            <person name="Duckworth R."/>
            <person name="Johnson A."/>
            <person name="Loviza R."/>
            <person name="Walstead R."/>
            <person name="Shah Z."/>
            <person name="Kiflezghi M."/>
            <person name="Wade K."/>
            <person name="Ball S.L."/>
            <person name="Bradley K.W."/>
            <person name="Asai D.J."/>
            <person name="Bowman C.A."/>
            <person name="Russell D.A."/>
            <person name="Pope W.H."/>
            <person name="Jacobs-Sera D."/>
            <person name="Hendrix R.W."/>
            <person name="Hatfull G.F."/>
        </authorList>
    </citation>
    <scope>NUCLEOTIDE SEQUENCE [LARGE SCALE GENOMIC DNA]</scope>
    <source>
        <strain evidence="2 3">PUDD_83A45</strain>
    </source>
</reference>
<dbReference type="SUPFAM" id="SSF46785">
    <property type="entry name" value="Winged helix' DNA-binding domain"/>
    <property type="match status" value="1"/>
</dbReference>
<proteinExistence type="inferred from homology"/>
<dbReference type="PATRIC" id="fig|156976.3.peg.1929"/>
<evidence type="ECO:0000313" key="3">
    <source>
        <dbReference type="Proteomes" id="UP000060016"/>
    </source>
</evidence>
<accession>A0A0K1RD57</accession>
<sequence length="359" mass="38546">MVYSLCMAFLRPQTPAAKCLHLVRLGQLSTRAELIEATGLSQPTITRAIAALSQAGYVTERFDLAKTRGRGRPTVPLELAEPEAVHAGISIGTDSTYIALFDLKGRTLRCVDAELPVAKLDQDDFIQHIMAELNKLTATIHRPLATVGVTASGTVTIDGHVTAPNLNWQNVALGDQLREQFSVPVQVSSVSAAIVGSEMQSSRDLSNPSVLALFADDSLACAITTDAGVNNINVERDDLTTFGLLSTINKPEIRSLRQAVTDSKYQTVTRPALDKRARNLGQLVGELCTEHNPSTVVIAGSAFIDDPLSPAPFAQAVRATGDHAKIDLRMLPGHREMVRDIARAVALDLVLTDPLSRSA</sequence>
<dbReference type="Pfam" id="PF00480">
    <property type="entry name" value="ROK"/>
    <property type="match status" value="1"/>
</dbReference>
<keyword evidence="3" id="KW-1185">Reference proteome</keyword>
<dbReference type="InterPro" id="IPR036388">
    <property type="entry name" value="WH-like_DNA-bd_sf"/>
</dbReference>
<dbReference type="Proteomes" id="UP000060016">
    <property type="component" value="Chromosome"/>
</dbReference>
<dbReference type="EMBL" id="CP012342">
    <property type="protein sequence ID" value="AKV59349.1"/>
    <property type="molecule type" value="Genomic_DNA"/>
</dbReference>
<dbReference type="Gene3D" id="1.10.10.10">
    <property type="entry name" value="Winged helix-like DNA-binding domain superfamily/Winged helix DNA-binding domain"/>
    <property type="match status" value="1"/>
</dbReference>
<dbReference type="Gene3D" id="3.30.420.40">
    <property type="match status" value="1"/>
</dbReference>
<dbReference type="KEGG" id="crie:AK829_09605"/>
<dbReference type="PANTHER" id="PTHR18964:SF149">
    <property type="entry name" value="BIFUNCTIONAL UDP-N-ACETYLGLUCOSAMINE 2-EPIMERASE_N-ACETYLMANNOSAMINE KINASE"/>
    <property type="match status" value="1"/>
</dbReference>
<dbReference type="InterPro" id="IPR043129">
    <property type="entry name" value="ATPase_NBD"/>
</dbReference>
<dbReference type="PANTHER" id="PTHR18964">
    <property type="entry name" value="ROK (REPRESSOR, ORF, KINASE) FAMILY"/>
    <property type="match status" value="1"/>
</dbReference>
<dbReference type="STRING" id="156976.AK829_09605"/>
<organism evidence="2 3">
    <name type="scientific">Corynebacterium riegelii</name>
    <dbReference type="NCBI Taxonomy" id="156976"/>
    <lineage>
        <taxon>Bacteria</taxon>
        <taxon>Bacillati</taxon>
        <taxon>Actinomycetota</taxon>
        <taxon>Actinomycetes</taxon>
        <taxon>Mycobacteriales</taxon>
        <taxon>Corynebacteriaceae</taxon>
        <taxon>Corynebacterium</taxon>
    </lineage>
</organism>
<dbReference type="AlphaFoldDB" id="A0A0K1RD57"/>
<evidence type="ECO:0000256" key="1">
    <source>
        <dbReference type="ARBA" id="ARBA00006479"/>
    </source>
</evidence>
<name>A0A0K1RD57_9CORY</name>
<gene>
    <name evidence="2" type="ORF">AK829_09605</name>
</gene>
<dbReference type="InterPro" id="IPR000600">
    <property type="entry name" value="ROK"/>
</dbReference>
<evidence type="ECO:0000313" key="2">
    <source>
        <dbReference type="EMBL" id="AKV59349.1"/>
    </source>
</evidence>
<dbReference type="SUPFAM" id="SSF53067">
    <property type="entry name" value="Actin-like ATPase domain"/>
    <property type="match status" value="1"/>
</dbReference>
<dbReference type="InterPro" id="IPR036390">
    <property type="entry name" value="WH_DNA-bd_sf"/>
</dbReference>
<protein>
    <submittedName>
        <fullName evidence="2">Crp/Fnr family transcriptional regulator</fullName>
    </submittedName>
</protein>
<comment type="similarity">
    <text evidence="1">Belongs to the ROK (NagC/XylR) family.</text>
</comment>